<comment type="function">
    <text evidence="1">Broad specificity carboxypetidase that releases amino acids sequentially from the C-terminus, including neutral, aromatic, polar and basic residues.</text>
</comment>
<keyword evidence="5" id="KW-1185">Reference proteome</keyword>
<evidence type="ECO:0000256" key="3">
    <source>
        <dbReference type="PIRSR" id="PIRSR006615-2"/>
    </source>
</evidence>
<keyword evidence="2" id="KW-0862">Zinc</keyword>
<comment type="similarity">
    <text evidence="1">Belongs to the peptidase M32 family.</text>
</comment>
<evidence type="ECO:0000256" key="1">
    <source>
        <dbReference type="PIRNR" id="PIRNR006615"/>
    </source>
</evidence>
<keyword evidence="1 2" id="KW-0479">Metal-binding</keyword>
<dbReference type="EC" id="3.4.17.19" evidence="1"/>
<dbReference type="GeneID" id="55584750"/>
<evidence type="ECO:0000313" key="4">
    <source>
        <dbReference type="EMBL" id="BBE42327.1"/>
    </source>
</evidence>
<gene>
    <name evidence="4" type="ORF">NAS2_0938</name>
</gene>
<dbReference type="CDD" id="cd06460">
    <property type="entry name" value="M32_Taq"/>
    <property type="match status" value="1"/>
</dbReference>
<feature type="active site" description="Proton donor/acceptor" evidence="3">
    <location>
        <position position="268"/>
    </location>
</feature>
<dbReference type="PROSITE" id="PS52034">
    <property type="entry name" value="PEPTIDASE_M32"/>
    <property type="match status" value="1"/>
</dbReference>
<reference evidence="4 5" key="1">
    <citation type="journal article" date="2019" name="ISME J.">
        <title>Isolation and characterization of a thermophilic sulfur- and iron-reducing thaumarchaeote from a terrestrial acidic hot spring.</title>
        <authorList>
            <person name="Kato S."/>
            <person name="Itoh T."/>
            <person name="Yuki M."/>
            <person name="Nagamori M."/>
            <person name="Ohnishi M."/>
            <person name="Uematsu K."/>
            <person name="Suzuki K."/>
            <person name="Takashina T."/>
            <person name="Ohkuma M."/>
        </authorList>
    </citation>
    <scope>NUCLEOTIDE SEQUENCE [LARGE SCALE GENOMIC DNA]</scope>
    <source>
        <strain evidence="4 5">NAS-02</strain>
    </source>
</reference>
<dbReference type="GO" id="GO:0006508">
    <property type="term" value="P:proteolysis"/>
    <property type="evidence" value="ECO:0007669"/>
    <property type="project" value="UniProtKB-UniRule"/>
</dbReference>
<proteinExistence type="inferred from homology"/>
<evidence type="ECO:0000256" key="2">
    <source>
        <dbReference type="PIRSR" id="PIRSR006615-1"/>
    </source>
</evidence>
<keyword evidence="1" id="KW-0482">Metalloprotease</keyword>
<protein>
    <recommendedName>
        <fullName evidence="1">Metal-dependent carboxypeptidase</fullName>
        <ecNumber evidence="1">3.4.17.19</ecNumber>
    </recommendedName>
</protein>
<feature type="binding site" evidence="2">
    <location>
        <position position="297"/>
    </location>
    <ligand>
        <name>Zn(2+)</name>
        <dbReference type="ChEBI" id="CHEBI:29105"/>
        <note>catalytic</note>
    </ligand>
</feature>
<dbReference type="Gene3D" id="1.10.1370.30">
    <property type="match status" value="1"/>
</dbReference>
<name>A0A4P2VE77_9ARCH</name>
<dbReference type="KEGG" id="ccai:NAS2_0938"/>
<dbReference type="Proteomes" id="UP000509448">
    <property type="component" value="Chromosome"/>
</dbReference>
<keyword evidence="1 4" id="KW-0121">Carboxypeptidase</keyword>
<keyword evidence="1" id="KW-0645">Protease</keyword>
<dbReference type="GO" id="GO:0004181">
    <property type="term" value="F:metallocarboxypeptidase activity"/>
    <property type="evidence" value="ECO:0007669"/>
    <property type="project" value="UniProtKB-UniRule"/>
</dbReference>
<dbReference type="OrthoDB" id="7244at2157"/>
<dbReference type="Pfam" id="PF02074">
    <property type="entry name" value="Peptidase_M32"/>
    <property type="match status" value="1"/>
</dbReference>
<dbReference type="RefSeq" id="WP_174448572.1">
    <property type="nucleotide sequence ID" value="NZ_AP018732.1"/>
</dbReference>
<dbReference type="AlphaFoldDB" id="A0A4P2VE77"/>
<dbReference type="PANTHER" id="PTHR34217">
    <property type="entry name" value="METAL-DEPENDENT CARBOXYPEPTIDASE"/>
    <property type="match status" value="1"/>
</dbReference>
<dbReference type="PANTHER" id="PTHR34217:SF1">
    <property type="entry name" value="CARBOXYPEPTIDASE 1"/>
    <property type="match status" value="1"/>
</dbReference>
<organism evidence="4 5">
    <name type="scientific">Conexivisphaera calida</name>
    <dbReference type="NCBI Taxonomy" id="1874277"/>
    <lineage>
        <taxon>Archaea</taxon>
        <taxon>Nitrososphaerota</taxon>
        <taxon>Conexivisphaeria</taxon>
        <taxon>Conexivisphaerales</taxon>
        <taxon>Conexivisphaeraceae</taxon>
        <taxon>Conexivisphaera</taxon>
    </lineage>
</organism>
<dbReference type="InterPro" id="IPR001333">
    <property type="entry name" value="Peptidase_M32_Taq"/>
</dbReference>
<dbReference type="EMBL" id="AP018732">
    <property type="protein sequence ID" value="BBE42327.1"/>
    <property type="molecule type" value="Genomic_DNA"/>
</dbReference>
<dbReference type="SUPFAM" id="SSF55486">
    <property type="entry name" value="Metalloproteases ('zincins'), catalytic domain"/>
    <property type="match status" value="1"/>
</dbReference>
<comment type="cofactor">
    <cofactor evidence="2">
        <name>Zn(2+)</name>
        <dbReference type="ChEBI" id="CHEBI:29105"/>
    </cofactor>
    <text evidence="2">Binds 1 zinc ion per subunit.</text>
</comment>
<sequence length="496" mass="57017">MEVFRDPDILEILGRYRRLWAISHASALMGWDTETYMPPGGAEERGVAQAELATLYQELILREDFTSLVERAAGKEGLNDYERGVIRVLNREISIMRKLPPRLVYELSRAAQEAFQAWRDARAKSDFGLFRPHLEKIVKLNREKADALGYEDHPYDALLDLHEEGLRVKDVDGLFGYLGRELRSILERVRSDGSCTRESPLDSTKYDQSAMERVNRRILDMLNYPWDRARLDVSPHPFTQGMGVGDVRITTRYEGFDFKRSMFSTVHEFGHALYELQVDRDLRMTPIGGGVSLGIHEGQSRFWENVVGRTRAFAELVKPTLDNELGFTRIYSPDELYRYFVEVRPGTIRTEADELTYNLHIVLRYEIEKELITGGLSVDELPEIWNARSEELLGVRPRNDADGVLQDVHWSHGSLGYFPTYTLGNTVAAMMASAYGGRLDEHVRFGNFEPVRGFLREKVHRWGATYAPKELLRRHFGREYDAEALVSYLSSKYSAC</sequence>
<dbReference type="PRINTS" id="PR00998">
    <property type="entry name" value="CRBOXYPTASET"/>
</dbReference>
<comment type="catalytic activity">
    <reaction evidence="1">
        <text>Release of a C-terminal amino acid with broad specificity, except for -Pro.</text>
        <dbReference type="EC" id="3.4.17.19"/>
    </reaction>
</comment>
<feature type="binding site" evidence="2">
    <location>
        <position position="271"/>
    </location>
    <ligand>
        <name>Zn(2+)</name>
        <dbReference type="ChEBI" id="CHEBI:29105"/>
        <note>catalytic</note>
    </ligand>
</feature>
<dbReference type="PIRSF" id="PIRSF006615">
    <property type="entry name" value="Zn_crbxpep_Taq"/>
    <property type="match status" value="1"/>
</dbReference>
<evidence type="ECO:0000313" key="5">
    <source>
        <dbReference type="Proteomes" id="UP000509448"/>
    </source>
</evidence>
<dbReference type="GO" id="GO:0046872">
    <property type="term" value="F:metal ion binding"/>
    <property type="evidence" value="ECO:0007669"/>
    <property type="project" value="UniProtKB-KW"/>
</dbReference>
<feature type="binding site" evidence="2">
    <location>
        <position position="267"/>
    </location>
    <ligand>
        <name>Zn(2+)</name>
        <dbReference type="ChEBI" id="CHEBI:29105"/>
        <note>catalytic</note>
    </ligand>
</feature>
<accession>A0A4P2VE77</accession>
<keyword evidence="1 4" id="KW-0378">Hydrolase</keyword>